<dbReference type="InterPro" id="IPR011852">
    <property type="entry name" value="TRAP_TAXI"/>
</dbReference>
<keyword evidence="1" id="KW-0732">Signal</keyword>
<dbReference type="EMBL" id="PGVD01000065">
    <property type="protein sequence ID" value="PLR91649.1"/>
    <property type="molecule type" value="Genomic_DNA"/>
</dbReference>
<organism evidence="2 4">
    <name type="scientific">Bacillus canaveralius</name>
    <dbReference type="NCBI Taxonomy" id="1403243"/>
    <lineage>
        <taxon>Bacteria</taxon>
        <taxon>Bacillati</taxon>
        <taxon>Bacillota</taxon>
        <taxon>Bacilli</taxon>
        <taxon>Bacillales</taxon>
        <taxon>Bacillaceae</taxon>
        <taxon>Bacillus</taxon>
    </lineage>
</organism>
<reference evidence="3 5" key="2">
    <citation type="submission" date="2017-12" db="EMBL/GenBank/DDBJ databases">
        <title>Comparative Functional Genomics of Dry Heat Resistant strains isolated from the Viking Spacecraft.</title>
        <authorList>
            <person name="Seuylemezian A."/>
            <person name="Cooper K."/>
            <person name="Vaishampayan P."/>
        </authorList>
    </citation>
    <scope>NUCLEOTIDE SEQUENCE [LARGE SCALE GENOMIC DNA]</scope>
    <source>
        <strain evidence="3 5">ATCC 29669</strain>
    </source>
</reference>
<reference evidence="2 4" key="1">
    <citation type="submission" date="2017-11" db="EMBL/GenBank/DDBJ databases">
        <title>Comparitive Functional Genomics of Dry Heat Resistant strains isolated from the Viking Spacecraft.</title>
        <authorList>
            <person name="Seuylemezian A."/>
            <person name="Cooper K."/>
            <person name="Vaishampayan P."/>
        </authorList>
    </citation>
    <scope>NUCLEOTIDE SEQUENCE [LARGE SCALE GENOMIC DNA]</scope>
    <source>
        <strain evidence="2 4">M4.6</strain>
    </source>
</reference>
<feature type="signal peptide" evidence="1">
    <location>
        <begin position="1"/>
        <end position="23"/>
    </location>
</feature>
<dbReference type="CDD" id="cd13567">
    <property type="entry name" value="PBP2_TtGluBP"/>
    <property type="match status" value="1"/>
</dbReference>
<name>A0A2N5GHA0_9BACI</name>
<dbReference type="Pfam" id="PF16868">
    <property type="entry name" value="NMT1_3"/>
    <property type="match status" value="1"/>
</dbReference>
<dbReference type="PANTHER" id="PTHR42941:SF1">
    <property type="entry name" value="SLL1037 PROTEIN"/>
    <property type="match status" value="1"/>
</dbReference>
<dbReference type="EMBL" id="PGVA01000058">
    <property type="protein sequence ID" value="PLR80125.1"/>
    <property type="molecule type" value="Genomic_DNA"/>
</dbReference>
<dbReference type="PROSITE" id="PS51257">
    <property type="entry name" value="PROKAR_LIPOPROTEIN"/>
    <property type="match status" value="1"/>
</dbReference>
<accession>A0A2N5GHA0</accession>
<evidence type="ECO:0000313" key="5">
    <source>
        <dbReference type="Proteomes" id="UP000235114"/>
    </source>
</evidence>
<dbReference type="NCBIfam" id="TIGR02122">
    <property type="entry name" value="TRAP_TAXI"/>
    <property type="match status" value="1"/>
</dbReference>
<gene>
    <name evidence="2" type="ORF">CU635_19605</name>
    <name evidence="3" type="ORF">CVD25_19245</name>
</gene>
<dbReference type="Gene3D" id="3.40.190.10">
    <property type="entry name" value="Periplasmic binding protein-like II"/>
    <property type="match status" value="2"/>
</dbReference>
<protein>
    <submittedName>
        <fullName evidence="2">C4-dicarboxylate ABC transporter substrate-binding protein</fullName>
    </submittedName>
</protein>
<dbReference type="PANTHER" id="PTHR42941">
    <property type="entry name" value="SLL1037 PROTEIN"/>
    <property type="match status" value="1"/>
</dbReference>
<dbReference type="OrthoDB" id="9776669at2"/>
<dbReference type="AlphaFoldDB" id="A0A2N5GHA0"/>
<proteinExistence type="predicted"/>
<evidence type="ECO:0000256" key="1">
    <source>
        <dbReference type="SAM" id="SignalP"/>
    </source>
</evidence>
<dbReference type="SUPFAM" id="SSF53850">
    <property type="entry name" value="Periplasmic binding protein-like II"/>
    <property type="match status" value="1"/>
</dbReference>
<evidence type="ECO:0000313" key="4">
    <source>
        <dbReference type="Proteomes" id="UP000234951"/>
    </source>
</evidence>
<comment type="caution">
    <text evidence="2">The sequence shown here is derived from an EMBL/GenBank/DDBJ whole genome shotgun (WGS) entry which is preliminary data.</text>
</comment>
<dbReference type="RefSeq" id="WP_101579067.1">
    <property type="nucleotide sequence ID" value="NZ_PGVA01000058.1"/>
</dbReference>
<dbReference type="Proteomes" id="UP000234951">
    <property type="component" value="Unassembled WGS sequence"/>
</dbReference>
<keyword evidence="5" id="KW-1185">Reference proteome</keyword>
<evidence type="ECO:0000313" key="3">
    <source>
        <dbReference type="EMBL" id="PLR91649.1"/>
    </source>
</evidence>
<sequence>MIKRGLFSLLALFVLVIAGCSSSPSTSSSSEGEADPTAVTIATGGTGGVYYPLGGGMAEILESELDITATAQVTGASVENMQLLSKGDVQVSFTQNDIADYAVNGTEVFKEKLDGISAISTLYPEIIQLVVAADSDINSIEDLKGKKVSVGAPGSGNEANSKQILKAAGLSYDDIEEDLKSYADSADSFKDGLIDAMFVTSGVPNASVSDIAVTKGVRVISLGDDVISKLKEEYPFFIDEVVPKGSYDGQEEDATTVAVLAALTVNSDLSEDFVYKLTKAIYENLDSLGSKHDKGKEITLDTALEGLTIPVHPGAEKYFKEKGISK</sequence>
<dbReference type="Proteomes" id="UP000235114">
    <property type="component" value="Unassembled WGS sequence"/>
</dbReference>
<evidence type="ECO:0000313" key="2">
    <source>
        <dbReference type="EMBL" id="PLR80125.1"/>
    </source>
</evidence>
<feature type="chain" id="PRO_5043159360" evidence="1">
    <location>
        <begin position="24"/>
        <end position="326"/>
    </location>
</feature>